<evidence type="ECO:0000256" key="3">
    <source>
        <dbReference type="ARBA" id="ARBA00023004"/>
    </source>
</evidence>
<dbReference type="CDD" id="cd03411">
    <property type="entry name" value="Ferrochelatase_N"/>
    <property type="match status" value="1"/>
</dbReference>
<comment type="catalytic activity">
    <reaction evidence="7">
        <text>heme b + 2 H(+) = protoporphyrin IX + Fe(2+)</text>
        <dbReference type="Rhea" id="RHEA:22584"/>
        <dbReference type="ChEBI" id="CHEBI:15378"/>
        <dbReference type="ChEBI" id="CHEBI:29033"/>
        <dbReference type="ChEBI" id="CHEBI:57306"/>
        <dbReference type="ChEBI" id="CHEBI:60344"/>
        <dbReference type="EC" id="4.98.1.1"/>
    </reaction>
    <physiologicalReaction direction="right-to-left" evidence="7">
        <dbReference type="Rhea" id="RHEA:22586"/>
    </physiologicalReaction>
</comment>
<reference evidence="9" key="1">
    <citation type="submission" date="2021-04" db="EMBL/GenBank/DDBJ databases">
        <authorList>
            <person name="Chebbi M.A.C M."/>
        </authorList>
    </citation>
    <scope>NUCLEOTIDE SEQUENCE</scope>
</reference>
<dbReference type="EMBL" id="CAJNRD030001114">
    <property type="protein sequence ID" value="CAG5074336.1"/>
    <property type="molecule type" value="Genomic_DNA"/>
</dbReference>
<evidence type="ECO:0000313" key="9">
    <source>
        <dbReference type="EMBL" id="CAG5074336.1"/>
    </source>
</evidence>
<keyword evidence="10" id="KW-1185">Reference proteome</keyword>
<evidence type="ECO:0000256" key="1">
    <source>
        <dbReference type="ARBA" id="ARBA00004943"/>
    </source>
</evidence>
<evidence type="ECO:0000256" key="7">
    <source>
        <dbReference type="ARBA" id="ARBA00049915"/>
    </source>
</evidence>
<dbReference type="Proteomes" id="UP000786811">
    <property type="component" value="Unassembled WGS sequence"/>
</dbReference>
<dbReference type="AlphaFoldDB" id="A0A8J2H242"/>
<dbReference type="UniPathway" id="UPA00252">
    <property type="reaction ID" value="UER00325"/>
</dbReference>
<dbReference type="Gene3D" id="3.40.50.1400">
    <property type="match status" value="4"/>
</dbReference>
<proteinExistence type="inferred from homology"/>
<dbReference type="OrthoDB" id="1323at2759"/>
<organism evidence="9 10">
    <name type="scientific">Cotesia congregata</name>
    <name type="common">Parasitoid wasp</name>
    <name type="synonym">Apanteles congregatus</name>
    <dbReference type="NCBI Taxonomy" id="51543"/>
    <lineage>
        <taxon>Eukaryota</taxon>
        <taxon>Metazoa</taxon>
        <taxon>Ecdysozoa</taxon>
        <taxon>Arthropoda</taxon>
        <taxon>Hexapoda</taxon>
        <taxon>Insecta</taxon>
        <taxon>Pterygota</taxon>
        <taxon>Neoptera</taxon>
        <taxon>Endopterygota</taxon>
        <taxon>Hymenoptera</taxon>
        <taxon>Apocrita</taxon>
        <taxon>Ichneumonoidea</taxon>
        <taxon>Braconidae</taxon>
        <taxon>Microgastrinae</taxon>
        <taxon>Cotesia</taxon>
    </lineage>
</organism>
<dbReference type="EC" id="4.98.1.1" evidence="8"/>
<dbReference type="GO" id="GO:0006783">
    <property type="term" value="P:heme biosynthetic process"/>
    <property type="evidence" value="ECO:0007669"/>
    <property type="project" value="UniProtKB-UniRule"/>
</dbReference>
<comment type="subcellular location">
    <subcellularLocation>
        <location evidence="8">Mitochondrion inner membrane</location>
    </subcellularLocation>
</comment>
<keyword evidence="8" id="KW-0999">Mitochondrion inner membrane</keyword>
<keyword evidence="3 8" id="KW-0408">Iron</keyword>
<sequence>MNFNRIYNNSRSVSNNLIRSFSVGKCENAEIKSKPKTAILMLNMGGPTKVEQVGDYFKLGPWIAKRRTPEVMKKYSEIGGGSPILKWSNLQGELMTKELDKISPETGPHKHYVAFRYADPLTDITLQQLEADGIEHTVIFSQYPQYSCATSGSSFNAIWNYYKNRGLPKNMKLSIIDRWPTHPLLARTFAEKITEQLNQFDEKVKKDVLILFSAHSIPLKNLNRGDPYPSPFTDEAIKGYVKQGKKHFIIVPIAFVNEHIETLHELDIEYCDELAHELKIDKIRRAAAPNDHPLFIKALADIVKTHLHSKIPVSRKFETRCPHCVNKNCYSSKIWFSENCRL</sequence>
<dbReference type="NCBIfam" id="TIGR00109">
    <property type="entry name" value="hemH"/>
    <property type="match status" value="1"/>
</dbReference>
<dbReference type="InterPro" id="IPR019772">
    <property type="entry name" value="Ferrochelatase_AS"/>
</dbReference>
<comment type="function">
    <text evidence="8">Catalyzes the ferrous insertion into protoporphyrin IX.</text>
</comment>
<dbReference type="PANTHER" id="PTHR11108:SF1">
    <property type="entry name" value="FERROCHELATASE, MITOCHONDRIAL"/>
    <property type="match status" value="1"/>
</dbReference>
<keyword evidence="6 8" id="KW-0627">Porphyrin biosynthesis</keyword>
<accession>A0A8J2H242</accession>
<dbReference type="PROSITE" id="PS00534">
    <property type="entry name" value="FERROCHELATASE"/>
    <property type="match status" value="1"/>
</dbReference>
<keyword evidence="5 8" id="KW-0456">Lyase</keyword>
<keyword evidence="4 8" id="KW-0350">Heme biosynthesis</keyword>
<dbReference type="GO" id="GO:0005743">
    <property type="term" value="C:mitochondrial inner membrane"/>
    <property type="evidence" value="ECO:0007669"/>
    <property type="project" value="UniProtKB-SubCell"/>
</dbReference>
<dbReference type="InterPro" id="IPR001015">
    <property type="entry name" value="Ferrochelatase"/>
</dbReference>
<protein>
    <recommendedName>
        <fullName evidence="8">Ferrochelatase</fullName>
        <ecNumber evidence="8">4.98.1.1</ecNumber>
    </recommendedName>
</protein>
<evidence type="ECO:0000313" key="10">
    <source>
        <dbReference type="Proteomes" id="UP000786811"/>
    </source>
</evidence>
<comment type="similarity">
    <text evidence="2 8">Belongs to the ferrochelatase family.</text>
</comment>
<dbReference type="InterPro" id="IPR033644">
    <property type="entry name" value="Ferrochelatase_C"/>
</dbReference>
<evidence type="ECO:0000256" key="8">
    <source>
        <dbReference type="RuleBase" id="RU000607"/>
    </source>
</evidence>
<gene>
    <name evidence="9" type="ORF">HICCMSTLAB_LOCUS1026</name>
</gene>
<comment type="caution">
    <text evidence="9">The sequence shown here is derived from an EMBL/GenBank/DDBJ whole genome shotgun (WGS) entry which is preliminary data.</text>
</comment>
<dbReference type="SUPFAM" id="SSF53800">
    <property type="entry name" value="Chelatase"/>
    <property type="match status" value="1"/>
</dbReference>
<dbReference type="GO" id="GO:0004325">
    <property type="term" value="F:ferrochelatase activity"/>
    <property type="evidence" value="ECO:0007669"/>
    <property type="project" value="UniProtKB-UniRule"/>
</dbReference>
<dbReference type="CDD" id="cd00419">
    <property type="entry name" value="Ferrochelatase_C"/>
    <property type="match status" value="1"/>
</dbReference>
<evidence type="ECO:0000256" key="5">
    <source>
        <dbReference type="ARBA" id="ARBA00023239"/>
    </source>
</evidence>
<comment type="pathway">
    <text evidence="1 8">Porphyrin-containing compound metabolism; protoheme biosynthesis; protoheme from protoporphyrin-IX: step 1/1.</text>
</comment>
<keyword evidence="8" id="KW-0496">Mitochondrion</keyword>
<evidence type="ECO:0000256" key="6">
    <source>
        <dbReference type="ARBA" id="ARBA00023244"/>
    </source>
</evidence>
<dbReference type="PANTHER" id="PTHR11108">
    <property type="entry name" value="FERROCHELATASE"/>
    <property type="match status" value="1"/>
</dbReference>
<name>A0A8J2H242_COTCN</name>
<keyword evidence="8" id="KW-0472">Membrane</keyword>
<dbReference type="Pfam" id="PF00762">
    <property type="entry name" value="Ferrochelatase"/>
    <property type="match status" value="2"/>
</dbReference>
<dbReference type="InterPro" id="IPR033659">
    <property type="entry name" value="Ferrochelatase_N"/>
</dbReference>
<evidence type="ECO:0000256" key="2">
    <source>
        <dbReference type="ARBA" id="ARBA00007718"/>
    </source>
</evidence>
<evidence type="ECO:0000256" key="4">
    <source>
        <dbReference type="ARBA" id="ARBA00023133"/>
    </source>
</evidence>